<dbReference type="OrthoDB" id="9809354at2"/>
<name>A0A4Q7X6P4_9ACTN</name>
<dbReference type="Proteomes" id="UP000292027">
    <property type="component" value="Unassembled WGS sequence"/>
</dbReference>
<dbReference type="PANTHER" id="PTHR11963:SF23">
    <property type="entry name" value="CYTOSOL AMINOPEPTIDASE"/>
    <property type="match status" value="1"/>
</dbReference>
<evidence type="ECO:0000313" key="11">
    <source>
        <dbReference type="Proteomes" id="UP000292027"/>
    </source>
</evidence>
<gene>
    <name evidence="10" type="ORF">EV645_0959</name>
</gene>
<dbReference type="CDD" id="cd00433">
    <property type="entry name" value="Peptidase_M17"/>
    <property type="match status" value="1"/>
</dbReference>
<dbReference type="PANTHER" id="PTHR11963">
    <property type="entry name" value="LEUCINE AMINOPEPTIDASE-RELATED"/>
    <property type="match status" value="1"/>
</dbReference>
<keyword evidence="11" id="KW-1185">Reference proteome</keyword>
<evidence type="ECO:0000256" key="2">
    <source>
        <dbReference type="ARBA" id="ARBA00022438"/>
    </source>
</evidence>
<evidence type="ECO:0000259" key="9">
    <source>
        <dbReference type="PROSITE" id="PS00631"/>
    </source>
</evidence>
<evidence type="ECO:0000256" key="1">
    <source>
        <dbReference type="ARBA" id="ARBA00009528"/>
    </source>
</evidence>
<dbReference type="Pfam" id="PF00883">
    <property type="entry name" value="Peptidase_M17"/>
    <property type="match status" value="1"/>
</dbReference>
<dbReference type="InterPro" id="IPR011356">
    <property type="entry name" value="Leucine_aapep/pepB"/>
</dbReference>
<dbReference type="SUPFAM" id="SSF52949">
    <property type="entry name" value="Macro domain-like"/>
    <property type="match status" value="1"/>
</dbReference>
<dbReference type="AlphaFoldDB" id="A0A4Q7X6P4"/>
<accession>A0A4Q7X6P4</accession>
<proteinExistence type="inferred from homology"/>
<comment type="similarity">
    <text evidence="1">Belongs to the peptidase M17 family.</text>
</comment>
<dbReference type="GO" id="GO:0006508">
    <property type="term" value="P:proteolysis"/>
    <property type="evidence" value="ECO:0007669"/>
    <property type="project" value="UniProtKB-KW"/>
</dbReference>
<dbReference type="SUPFAM" id="SSF53187">
    <property type="entry name" value="Zn-dependent exopeptidases"/>
    <property type="match status" value="1"/>
</dbReference>
<evidence type="ECO:0000256" key="4">
    <source>
        <dbReference type="ARBA" id="ARBA00022801"/>
    </source>
</evidence>
<dbReference type="PRINTS" id="PR00481">
    <property type="entry name" value="LAMNOPPTDASE"/>
</dbReference>
<comment type="caution">
    <text evidence="10">The sequence shown here is derived from an EMBL/GenBank/DDBJ whole genome shotgun (WGS) entry which is preliminary data.</text>
</comment>
<evidence type="ECO:0000256" key="3">
    <source>
        <dbReference type="ARBA" id="ARBA00022670"/>
    </source>
</evidence>
<evidence type="ECO:0000256" key="5">
    <source>
        <dbReference type="ARBA" id="ARBA00033172"/>
    </source>
</evidence>
<feature type="domain" description="Cytosol aminopeptidase" evidence="9">
    <location>
        <begin position="350"/>
        <end position="357"/>
    </location>
</feature>
<evidence type="ECO:0000256" key="7">
    <source>
        <dbReference type="ARBA" id="ARBA00050021"/>
    </source>
</evidence>
<keyword evidence="2 10" id="KW-0031">Aminopeptidase</keyword>
<dbReference type="PROSITE" id="PS00631">
    <property type="entry name" value="CYTOSOL_AP"/>
    <property type="match status" value="1"/>
</dbReference>
<dbReference type="GO" id="GO:0030145">
    <property type="term" value="F:manganese ion binding"/>
    <property type="evidence" value="ECO:0007669"/>
    <property type="project" value="InterPro"/>
</dbReference>
<dbReference type="GO" id="GO:0005737">
    <property type="term" value="C:cytoplasm"/>
    <property type="evidence" value="ECO:0007669"/>
    <property type="project" value="InterPro"/>
</dbReference>
<keyword evidence="3" id="KW-0645">Protease</keyword>
<dbReference type="Pfam" id="PF02789">
    <property type="entry name" value="Peptidase_M17_N"/>
    <property type="match status" value="1"/>
</dbReference>
<evidence type="ECO:0000256" key="8">
    <source>
        <dbReference type="ARBA" id="ARBA00050061"/>
    </source>
</evidence>
<evidence type="ECO:0000256" key="6">
    <source>
        <dbReference type="ARBA" id="ARBA00049972"/>
    </source>
</evidence>
<dbReference type="InterPro" id="IPR008283">
    <property type="entry name" value="Peptidase_M17_N"/>
</dbReference>
<sequence length="508" mass="52605">MARRSSSSSSPFPSLPGVAWQPGLPVHGSPTWVIVVGDESGLPAAAKEAGERLGVDLDRLLEVQQETGFSASAGAVAAYPLLAGEVAEIVLVGAGDGSPKDLRHAGAAIARFGRGKDELTTVVAEGIDDAALQAFAEGVVLGSFSYTLKTVDPGKPAVGKVTLTDGTADARQPAVDRGVVVGRTGWLARQLAITPSNEKDPAWMAARATEVAAATGLEVTVWDEKQLAEEGFGGILAVGQGSTRPPRFIRLDYVPAGATKKTPYVVLVGKGITYDTGGLSLKPREGMVSMKRDMTGGGSVIATMSALRELGANVRVTGLVCSAENMPSGSSYRPDDVIRHYGGRTTEVKNTDAEGRLVMADGLAYAVKELKPDVLVDVATLTGAIKVSLGAMLYGGMFATDDALADNLADAGRISGEEVWRMPLPPEYEDLIATPIADSVNSSKGPGSITAALFLKAFAGDIPWAHLDLSSIAESPADRFEYSIGATGAGARLLTTWLTGEQPTAGIG</sequence>
<reference evidence="10 11" key="1">
    <citation type="journal article" date="2015" name="Stand. Genomic Sci.">
        <title>Genomic Encyclopedia of Bacterial and Archaeal Type Strains, Phase III: the genomes of soil and plant-associated and newly described type strains.</title>
        <authorList>
            <person name="Whitman W.B."/>
            <person name="Woyke T."/>
            <person name="Klenk H.P."/>
            <person name="Zhou Y."/>
            <person name="Lilburn T.G."/>
            <person name="Beck B.J."/>
            <person name="De Vos P."/>
            <person name="Vandamme P."/>
            <person name="Eisen J.A."/>
            <person name="Garrity G."/>
            <person name="Hugenholtz P."/>
            <person name="Kyrpides N.C."/>
        </authorList>
    </citation>
    <scope>NUCLEOTIDE SEQUENCE [LARGE SCALE GENOMIC DNA]</scope>
    <source>
        <strain evidence="10 11">VKM Ac-2540</strain>
    </source>
</reference>
<organism evidence="10 11">
    <name type="scientific">Kribbella rubisoli</name>
    <dbReference type="NCBI Taxonomy" id="3075929"/>
    <lineage>
        <taxon>Bacteria</taxon>
        <taxon>Bacillati</taxon>
        <taxon>Actinomycetota</taxon>
        <taxon>Actinomycetes</taxon>
        <taxon>Propionibacteriales</taxon>
        <taxon>Kribbellaceae</taxon>
        <taxon>Kribbella</taxon>
    </lineage>
</organism>
<keyword evidence="4" id="KW-0378">Hydrolase</keyword>
<dbReference type="InterPro" id="IPR043472">
    <property type="entry name" value="Macro_dom-like"/>
</dbReference>
<dbReference type="Gene3D" id="3.40.220.10">
    <property type="entry name" value="Leucine Aminopeptidase, subunit E, domain 1"/>
    <property type="match status" value="1"/>
</dbReference>
<dbReference type="GO" id="GO:0070006">
    <property type="term" value="F:metalloaminopeptidase activity"/>
    <property type="evidence" value="ECO:0007669"/>
    <property type="project" value="InterPro"/>
</dbReference>
<evidence type="ECO:0000313" key="10">
    <source>
        <dbReference type="EMBL" id="RZU18760.1"/>
    </source>
</evidence>
<dbReference type="Gene3D" id="3.40.630.10">
    <property type="entry name" value="Zn peptidases"/>
    <property type="match status" value="1"/>
</dbReference>
<protein>
    <recommendedName>
        <fullName evidence="7">Probable cytosol aminopeptidase</fullName>
    </recommendedName>
    <alternativeName>
        <fullName evidence="8">Leucine aminopeptidase</fullName>
    </alternativeName>
    <alternativeName>
        <fullName evidence="5">Leucyl aminopeptidase</fullName>
    </alternativeName>
</protein>
<comment type="function">
    <text evidence="6">Presumably involved in the processing and regular turnover of intracellular proteins. Catalyzes the removal of unsubstituted N-terminal amino acids from various peptides.</text>
</comment>
<dbReference type="InterPro" id="IPR000819">
    <property type="entry name" value="Peptidase_M17_C"/>
</dbReference>
<dbReference type="RefSeq" id="WP_130440100.1">
    <property type="nucleotide sequence ID" value="NZ_SHKR01000011.1"/>
</dbReference>
<dbReference type="EMBL" id="SHKR01000011">
    <property type="protein sequence ID" value="RZU18760.1"/>
    <property type="molecule type" value="Genomic_DNA"/>
</dbReference>